<dbReference type="EMBL" id="JACOOQ010000001">
    <property type="protein sequence ID" value="MBC5639082.1"/>
    <property type="molecule type" value="Genomic_DNA"/>
</dbReference>
<feature type="binding site" evidence="5">
    <location>
        <begin position="220"/>
        <end position="223"/>
    </location>
    <ligand>
        <name>pyridoxal 5'-phosphate</name>
        <dbReference type="ChEBI" id="CHEBI:597326"/>
    </ligand>
</feature>
<dbReference type="CDD" id="cd00610">
    <property type="entry name" value="OAT_like"/>
    <property type="match status" value="1"/>
</dbReference>
<comment type="subunit">
    <text evidence="5">Homodimer.</text>
</comment>
<dbReference type="GO" id="GO:0003992">
    <property type="term" value="F:N2-acetyl-L-ornithine:2-oxoglutarate 5-aminotransferase activity"/>
    <property type="evidence" value="ECO:0007669"/>
    <property type="project" value="UniProtKB-UniRule"/>
</dbReference>
<accession>A0A8I0ABG9</accession>
<comment type="similarity">
    <text evidence="5">Belongs to the class-III pyridoxal-phosphate-dependent aminotransferase family. ArgD subfamily.</text>
</comment>
<keyword evidence="1 5" id="KW-0032">Aminotransferase</keyword>
<comment type="cofactor">
    <cofactor evidence="5">
        <name>pyridoxal 5'-phosphate</name>
        <dbReference type="ChEBI" id="CHEBI:597326"/>
    </cofactor>
    <text evidence="5">Binds 1 pyridoxal phosphate per subunit.</text>
</comment>
<keyword evidence="4 5" id="KW-0663">Pyridoxal phosphate</keyword>
<dbReference type="UniPathway" id="UPA00068">
    <property type="reaction ID" value="UER00109"/>
</dbReference>
<comment type="catalytic activity">
    <reaction evidence="5">
        <text>N(2)-acetyl-L-ornithine + 2-oxoglutarate = N-acetyl-L-glutamate 5-semialdehyde + L-glutamate</text>
        <dbReference type="Rhea" id="RHEA:18049"/>
        <dbReference type="ChEBI" id="CHEBI:16810"/>
        <dbReference type="ChEBI" id="CHEBI:29123"/>
        <dbReference type="ChEBI" id="CHEBI:29985"/>
        <dbReference type="ChEBI" id="CHEBI:57805"/>
        <dbReference type="EC" id="2.6.1.11"/>
    </reaction>
</comment>
<feature type="binding site" evidence="5">
    <location>
        <position position="278"/>
    </location>
    <ligand>
        <name>pyridoxal 5'-phosphate</name>
        <dbReference type="ChEBI" id="CHEBI:597326"/>
    </ligand>
</feature>
<keyword evidence="3 5" id="KW-0808">Transferase</keyword>
<feature type="binding site" evidence="5">
    <location>
        <begin position="102"/>
        <end position="103"/>
    </location>
    <ligand>
        <name>pyridoxal 5'-phosphate</name>
        <dbReference type="ChEBI" id="CHEBI:597326"/>
    </ligand>
</feature>
<dbReference type="PIRSF" id="PIRSF000521">
    <property type="entry name" value="Transaminase_4ab_Lys_Orn"/>
    <property type="match status" value="1"/>
</dbReference>
<dbReference type="NCBIfam" id="TIGR00707">
    <property type="entry name" value="argD"/>
    <property type="match status" value="1"/>
</dbReference>
<dbReference type="InterPro" id="IPR049704">
    <property type="entry name" value="Aminotrans_3_PPA_site"/>
</dbReference>
<dbReference type="FunFam" id="3.40.640.10:FF:000004">
    <property type="entry name" value="Acetylornithine aminotransferase"/>
    <property type="match status" value="1"/>
</dbReference>
<evidence type="ECO:0000256" key="1">
    <source>
        <dbReference type="ARBA" id="ARBA00022576"/>
    </source>
</evidence>
<keyword evidence="5" id="KW-0055">Arginine biosynthesis</keyword>
<feature type="binding site" evidence="5">
    <location>
        <position position="138"/>
    </location>
    <ligand>
        <name>N(2)-acetyl-L-ornithine</name>
        <dbReference type="ChEBI" id="CHEBI:57805"/>
    </ligand>
</feature>
<protein>
    <recommendedName>
        <fullName evidence="5">Acetylornithine aminotransferase</fullName>
        <shortName evidence="5">ACOAT</shortName>
        <ecNumber evidence="5">2.6.1.11</ecNumber>
    </recommendedName>
</protein>
<dbReference type="InterPro" id="IPR015421">
    <property type="entry name" value="PyrdxlP-dep_Trfase_major"/>
</dbReference>
<dbReference type="Gene3D" id="3.90.1150.10">
    <property type="entry name" value="Aspartate Aminotransferase, domain 1"/>
    <property type="match status" value="1"/>
</dbReference>
<dbReference type="GO" id="GO:0005737">
    <property type="term" value="C:cytoplasm"/>
    <property type="evidence" value="ECO:0007669"/>
    <property type="project" value="UniProtKB-SubCell"/>
</dbReference>
<keyword evidence="2 5" id="KW-0028">Amino-acid biosynthesis</keyword>
<name>A0A8I0ABG9_9CLOT</name>
<dbReference type="AlphaFoldDB" id="A0A8I0ABG9"/>
<organism evidence="6 7">
    <name type="scientific">Clostridium lentum</name>
    <dbReference type="NCBI Taxonomy" id="2763037"/>
    <lineage>
        <taxon>Bacteria</taxon>
        <taxon>Bacillati</taxon>
        <taxon>Bacillota</taxon>
        <taxon>Clostridia</taxon>
        <taxon>Eubacteriales</taxon>
        <taxon>Clostridiaceae</taxon>
        <taxon>Clostridium</taxon>
    </lineage>
</organism>
<dbReference type="InterPro" id="IPR050103">
    <property type="entry name" value="Class-III_PLP-dep_AT"/>
</dbReference>
<keyword evidence="5" id="KW-0963">Cytoplasm</keyword>
<evidence type="ECO:0000313" key="7">
    <source>
        <dbReference type="Proteomes" id="UP000662088"/>
    </source>
</evidence>
<evidence type="ECO:0000256" key="3">
    <source>
        <dbReference type="ARBA" id="ARBA00022679"/>
    </source>
</evidence>
<feature type="modified residue" description="N6-(pyridoxal phosphate)lysine" evidence="5">
    <location>
        <position position="249"/>
    </location>
</feature>
<dbReference type="InterPro" id="IPR004636">
    <property type="entry name" value="AcOrn/SuccOrn_fam"/>
</dbReference>
<dbReference type="SUPFAM" id="SSF53383">
    <property type="entry name" value="PLP-dependent transferases"/>
    <property type="match status" value="1"/>
</dbReference>
<dbReference type="InterPro" id="IPR005814">
    <property type="entry name" value="Aminotrans_3"/>
</dbReference>
<evidence type="ECO:0000313" key="6">
    <source>
        <dbReference type="EMBL" id="MBC5639082.1"/>
    </source>
</evidence>
<dbReference type="PANTHER" id="PTHR11986:SF79">
    <property type="entry name" value="ACETYLORNITHINE AMINOTRANSFERASE, MITOCHONDRIAL"/>
    <property type="match status" value="1"/>
</dbReference>
<reference evidence="6" key="1">
    <citation type="submission" date="2020-08" db="EMBL/GenBank/DDBJ databases">
        <title>Genome public.</title>
        <authorList>
            <person name="Liu C."/>
            <person name="Sun Q."/>
        </authorList>
    </citation>
    <scope>NUCLEOTIDE SEQUENCE</scope>
    <source>
        <strain evidence="6">NSJ-42</strain>
    </source>
</reference>
<comment type="subcellular location">
    <subcellularLocation>
        <location evidence="5">Cytoplasm</location>
    </subcellularLocation>
</comment>
<dbReference type="RefSeq" id="WP_186834477.1">
    <property type="nucleotide sequence ID" value="NZ_JACOOQ010000001.1"/>
</dbReference>
<comment type="pathway">
    <text evidence="5">Amino-acid biosynthesis; L-arginine biosynthesis; N(2)-acetyl-L-ornithine from L-glutamate: step 4/4.</text>
</comment>
<comment type="caution">
    <text evidence="6">The sequence shown here is derived from an EMBL/GenBank/DDBJ whole genome shotgun (WGS) entry which is preliminary data.</text>
</comment>
<gene>
    <name evidence="5" type="primary">argD</name>
    <name evidence="6" type="ORF">H8R92_01280</name>
</gene>
<dbReference type="InterPro" id="IPR015422">
    <property type="entry name" value="PyrdxlP-dep_Trfase_small"/>
</dbReference>
<dbReference type="PANTHER" id="PTHR11986">
    <property type="entry name" value="AMINOTRANSFERASE CLASS III"/>
    <property type="match status" value="1"/>
</dbReference>
<feature type="binding site" evidence="5">
    <location>
        <position position="277"/>
    </location>
    <ligand>
        <name>N(2)-acetyl-L-ornithine</name>
        <dbReference type="ChEBI" id="CHEBI:57805"/>
    </ligand>
</feature>
<dbReference type="Pfam" id="PF00202">
    <property type="entry name" value="Aminotran_3"/>
    <property type="match status" value="1"/>
</dbReference>
<feature type="binding site" evidence="5">
    <location>
        <position position="135"/>
    </location>
    <ligand>
        <name>pyridoxal 5'-phosphate</name>
        <dbReference type="ChEBI" id="CHEBI:597326"/>
    </ligand>
</feature>
<evidence type="ECO:0000256" key="4">
    <source>
        <dbReference type="ARBA" id="ARBA00022898"/>
    </source>
</evidence>
<evidence type="ECO:0000256" key="2">
    <source>
        <dbReference type="ARBA" id="ARBA00022605"/>
    </source>
</evidence>
<dbReference type="PROSITE" id="PS00600">
    <property type="entry name" value="AA_TRANSFER_CLASS_3"/>
    <property type="match status" value="1"/>
</dbReference>
<keyword evidence="7" id="KW-1185">Reference proteome</keyword>
<dbReference type="HAMAP" id="MF_01107">
    <property type="entry name" value="ArgD_aminotrans_3"/>
    <property type="match status" value="1"/>
</dbReference>
<evidence type="ECO:0000256" key="5">
    <source>
        <dbReference type="HAMAP-Rule" id="MF_01107"/>
    </source>
</evidence>
<dbReference type="EC" id="2.6.1.11" evidence="5"/>
<dbReference type="GO" id="GO:0030170">
    <property type="term" value="F:pyridoxal phosphate binding"/>
    <property type="evidence" value="ECO:0007669"/>
    <property type="project" value="InterPro"/>
</dbReference>
<dbReference type="Proteomes" id="UP000662088">
    <property type="component" value="Unassembled WGS sequence"/>
</dbReference>
<dbReference type="GO" id="GO:0042802">
    <property type="term" value="F:identical protein binding"/>
    <property type="evidence" value="ECO:0007669"/>
    <property type="project" value="TreeGrafter"/>
</dbReference>
<comment type="miscellaneous">
    <text evidence="5">May also have succinyldiaminopimelate aminotransferase activity, thus carrying out the corresponding step in lysine biosynthesis.</text>
</comment>
<dbReference type="InterPro" id="IPR015424">
    <property type="entry name" value="PyrdxlP-dep_Trfase"/>
</dbReference>
<dbReference type="GO" id="GO:0006526">
    <property type="term" value="P:L-arginine biosynthetic process"/>
    <property type="evidence" value="ECO:0007669"/>
    <property type="project" value="UniProtKB-UniRule"/>
</dbReference>
<proteinExistence type="inferred from homology"/>
<dbReference type="Gene3D" id="3.40.640.10">
    <property type="entry name" value="Type I PLP-dependent aspartate aminotransferase-like (Major domain)"/>
    <property type="match status" value="1"/>
</dbReference>
<dbReference type="NCBIfam" id="NF002325">
    <property type="entry name" value="PRK01278.1"/>
    <property type="match status" value="1"/>
</dbReference>
<sequence>MNLFEKANECLMHTYVPLPIIITHGEGSCLFDENNKKYIDFTSGIGVSSVGYNNKKLNEAILNQLNSFAHLSNIFLSTPTVKLANKLTTISKMSKVFFSNSGAEANEGALKLAKKYSYMKYGGKRNKILSLKNSFHGRTLATLTATGQDKFHKYFDPFPDGYDYVTPNSIEDFKEKLTDDVCAIIMEAIQGEGGVNLLNSNFVQEVYNVCKEKDVLIIFDEVQCGLGRTGHIFCFQEFGVEADIITLAKGLGGGLPIGAILCNEKLSNTFTPGDHGSTFGGNPVVCAGALAVLDQICNDELLSSVQAKGKFIRQTLTKSKLPLVKNIRGLGLMIGIEVSCPPDEIQKKALEKGLLILTAGKNVVRLLPPLTISEIEIKKGLAILLKCLS</sequence>